<comment type="caution">
    <text evidence="3">The sequence shown here is derived from an EMBL/GenBank/DDBJ whole genome shotgun (WGS) entry which is preliminary data.</text>
</comment>
<evidence type="ECO:0000259" key="2">
    <source>
        <dbReference type="PROSITE" id="PS50975"/>
    </source>
</evidence>
<dbReference type="PROSITE" id="PS50975">
    <property type="entry name" value="ATP_GRASP"/>
    <property type="match status" value="1"/>
</dbReference>
<feature type="domain" description="ATP-grasp" evidence="2">
    <location>
        <begin position="87"/>
        <end position="287"/>
    </location>
</feature>
<dbReference type="GO" id="GO:0046872">
    <property type="term" value="F:metal ion binding"/>
    <property type="evidence" value="ECO:0007669"/>
    <property type="project" value="InterPro"/>
</dbReference>
<accession>A0A7W3LIP0</accession>
<dbReference type="Proteomes" id="UP000572680">
    <property type="component" value="Unassembled WGS sequence"/>
</dbReference>
<dbReference type="AlphaFoldDB" id="A0A7W3LIP0"/>
<dbReference type="Gene3D" id="3.30.470.20">
    <property type="entry name" value="ATP-grasp fold, B domain"/>
    <property type="match status" value="1"/>
</dbReference>
<sequence>MAASLYIVAGRTTDSVTHGLLPAAAVLGRERGLETVLLTDRPAEHAKVWDGRVVACDVTDYREIIAAAGSRPAAVLTDSDRLQAPVALAAAYLGLPAKDWRAATRTRNRALLRRHLAGLDPVFCADAWRVPPDAPYPLVLRPREGGGDAFRVRDAGELAARREELNSRRGGALVVEEHLPGETYTLETLGDGRELRVLGAFHARVAPPRFVVERLDWTPPPEGADQVLAQLEALGVGLGACHTEFVVHEGRARIVRIAHRLIGDRDGLLLADLLGVPLFEQVVRVHLGERLPAPPPRTDRHAVADAVLTERSGVLVAAPDRTEQETSGVRISYRPRRVVGDRVGTGRADRDRLGTVRATGPSRAAVEAAVAAFRAAHTWKIA</sequence>
<evidence type="ECO:0000256" key="1">
    <source>
        <dbReference type="PROSITE-ProRule" id="PRU00409"/>
    </source>
</evidence>
<organism evidence="3 4">
    <name type="scientific">Actinomadura namibiensis</name>
    <dbReference type="NCBI Taxonomy" id="182080"/>
    <lineage>
        <taxon>Bacteria</taxon>
        <taxon>Bacillati</taxon>
        <taxon>Actinomycetota</taxon>
        <taxon>Actinomycetes</taxon>
        <taxon>Streptosporangiales</taxon>
        <taxon>Thermomonosporaceae</taxon>
        <taxon>Actinomadura</taxon>
    </lineage>
</organism>
<evidence type="ECO:0000313" key="3">
    <source>
        <dbReference type="EMBL" id="MBA8948846.1"/>
    </source>
</evidence>
<gene>
    <name evidence="3" type="ORF">HNR61_000444</name>
</gene>
<dbReference type="GO" id="GO:0005524">
    <property type="term" value="F:ATP binding"/>
    <property type="evidence" value="ECO:0007669"/>
    <property type="project" value="UniProtKB-UniRule"/>
</dbReference>
<keyword evidence="1" id="KW-0067">ATP-binding</keyword>
<evidence type="ECO:0000313" key="4">
    <source>
        <dbReference type="Proteomes" id="UP000572680"/>
    </source>
</evidence>
<name>A0A7W3LIP0_ACTNM</name>
<keyword evidence="4" id="KW-1185">Reference proteome</keyword>
<reference evidence="3 4" key="1">
    <citation type="submission" date="2020-08" db="EMBL/GenBank/DDBJ databases">
        <title>Genomic Encyclopedia of Type Strains, Phase IV (KMG-IV): sequencing the most valuable type-strain genomes for metagenomic binning, comparative biology and taxonomic classification.</title>
        <authorList>
            <person name="Goeker M."/>
        </authorList>
    </citation>
    <scope>NUCLEOTIDE SEQUENCE [LARGE SCALE GENOMIC DNA]</scope>
    <source>
        <strain evidence="3 4">DSM 44197</strain>
    </source>
</reference>
<dbReference type="RefSeq" id="WP_182841411.1">
    <property type="nucleotide sequence ID" value="NZ_BAAALP010000006.1"/>
</dbReference>
<keyword evidence="1" id="KW-0547">Nucleotide-binding</keyword>
<dbReference type="EMBL" id="JACJIA010000001">
    <property type="protein sequence ID" value="MBA8948846.1"/>
    <property type="molecule type" value="Genomic_DNA"/>
</dbReference>
<dbReference type="InterPro" id="IPR011761">
    <property type="entry name" value="ATP-grasp"/>
</dbReference>
<proteinExistence type="predicted"/>
<dbReference type="SUPFAM" id="SSF56059">
    <property type="entry name" value="Glutathione synthetase ATP-binding domain-like"/>
    <property type="match status" value="1"/>
</dbReference>
<protein>
    <recommendedName>
        <fullName evidence="2">ATP-grasp domain-containing protein</fullName>
    </recommendedName>
</protein>